<name>A0A4Z2B413_9TELE</name>
<accession>A0A4Z2B413</accession>
<dbReference type="Proteomes" id="UP000516260">
    <property type="component" value="Chromosome 7"/>
</dbReference>
<protein>
    <submittedName>
        <fullName evidence="2">Uncharacterized protein</fullName>
    </submittedName>
</protein>
<comment type="caution">
    <text evidence="2">The sequence shown here is derived from an EMBL/GenBank/DDBJ whole genome shotgun (WGS) entry which is preliminary data.</text>
</comment>
<feature type="region of interest" description="Disordered" evidence="1">
    <location>
        <begin position="1"/>
        <end position="66"/>
    </location>
</feature>
<dbReference type="AlphaFoldDB" id="A0A4Z2B413"/>
<reference evidence="2 3" key="1">
    <citation type="submission" date="2019-04" db="EMBL/GenBank/DDBJ databases">
        <title>The sequence and de novo assembly of Takifugu bimaculatus genome using PacBio and Hi-C technologies.</title>
        <authorList>
            <person name="Xu P."/>
            <person name="Liu B."/>
            <person name="Zhou Z."/>
        </authorList>
    </citation>
    <scope>NUCLEOTIDE SEQUENCE [LARGE SCALE GENOMIC DNA]</scope>
    <source>
        <strain evidence="2">TB-2018</strain>
        <tissue evidence="2">Muscle</tissue>
    </source>
</reference>
<organism evidence="2 3">
    <name type="scientific">Takifugu bimaculatus</name>
    <dbReference type="NCBI Taxonomy" id="433685"/>
    <lineage>
        <taxon>Eukaryota</taxon>
        <taxon>Metazoa</taxon>
        <taxon>Chordata</taxon>
        <taxon>Craniata</taxon>
        <taxon>Vertebrata</taxon>
        <taxon>Euteleostomi</taxon>
        <taxon>Actinopterygii</taxon>
        <taxon>Neopterygii</taxon>
        <taxon>Teleostei</taxon>
        <taxon>Neoteleostei</taxon>
        <taxon>Acanthomorphata</taxon>
        <taxon>Eupercaria</taxon>
        <taxon>Tetraodontiformes</taxon>
        <taxon>Tetradontoidea</taxon>
        <taxon>Tetraodontidae</taxon>
        <taxon>Takifugu</taxon>
    </lineage>
</organism>
<evidence type="ECO:0000256" key="1">
    <source>
        <dbReference type="SAM" id="MobiDB-lite"/>
    </source>
</evidence>
<sequence>MGRKREQEGEERQRRERSDGRLLRQSRQDRPQRDQQQEEDGAGSDRMISDSLTSAGGRRRSDPRSFICGSVDHTFRKDTLTFGSCLHPNPRQQEVHVCHQHEIV</sequence>
<keyword evidence="3" id="KW-1185">Reference proteome</keyword>
<dbReference type="EMBL" id="SWLE01000020">
    <property type="protein sequence ID" value="TNM86336.1"/>
    <property type="molecule type" value="Genomic_DNA"/>
</dbReference>
<feature type="compositionally biased region" description="Basic and acidic residues" evidence="1">
    <location>
        <begin position="1"/>
        <end position="36"/>
    </location>
</feature>
<gene>
    <name evidence="2" type="ORF">fugu_006566</name>
</gene>
<evidence type="ECO:0000313" key="2">
    <source>
        <dbReference type="EMBL" id="TNM86336.1"/>
    </source>
</evidence>
<evidence type="ECO:0000313" key="3">
    <source>
        <dbReference type="Proteomes" id="UP000516260"/>
    </source>
</evidence>
<proteinExistence type="predicted"/>